<gene>
    <name evidence="1" type="ORF">GM920_09685</name>
</gene>
<name>A0ABR6EV77_9SPHI</name>
<reference evidence="1 2" key="1">
    <citation type="submission" date="2019-11" db="EMBL/GenBank/DDBJ databases">
        <title>Description of Pedobacter sp. LMG 31462T.</title>
        <authorList>
            <person name="Carlier A."/>
            <person name="Qi S."/>
            <person name="Vandamme P."/>
        </authorList>
    </citation>
    <scope>NUCLEOTIDE SEQUENCE [LARGE SCALE GENOMIC DNA]</scope>
    <source>
        <strain evidence="1 2">LMG 31462</strain>
    </source>
</reference>
<dbReference type="EMBL" id="WNXC01000002">
    <property type="protein sequence ID" value="MBB2149178.1"/>
    <property type="molecule type" value="Genomic_DNA"/>
</dbReference>
<accession>A0ABR6EV77</accession>
<evidence type="ECO:0000313" key="1">
    <source>
        <dbReference type="EMBL" id="MBB2149178.1"/>
    </source>
</evidence>
<proteinExistence type="predicted"/>
<dbReference type="Proteomes" id="UP000636110">
    <property type="component" value="Unassembled WGS sequence"/>
</dbReference>
<organism evidence="1 2">
    <name type="scientific">Pedobacter gandavensis</name>
    <dbReference type="NCBI Taxonomy" id="2679963"/>
    <lineage>
        <taxon>Bacteria</taxon>
        <taxon>Pseudomonadati</taxon>
        <taxon>Bacteroidota</taxon>
        <taxon>Sphingobacteriia</taxon>
        <taxon>Sphingobacteriales</taxon>
        <taxon>Sphingobacteriaceae</taxon>
        <taxon>Pedobacter</taxon>
    </lineage>
</organism>
<dbReference type="RefSeq" id="WP_182956333.1">
    <property type="nucleotide sequence ID" value="NZ_WNXC01000002.1"/>
</dbReference>
<evidence type="ECO:0000313" key="2">
    <source>
        <dbReference type="Proteomes" id="UP000636110"/>
    </source>
</evidence>
<protein>
    <submittedName>
        <fullName evidence="1">Uncharacterized protein</fullName>
    </submittedName>
</protein>
<sequence>MKNIRIEIEINKKLNVTELQLPECWDEVPSEVYPQLCSLYLKTAEQMSIFDKTVRAFILLTLPHYETIKSLTGEELYDLLPLVDWVFNKLDLSKNPLGIIRVAGLEFHGPEAEMENLRFAEWCVADTHFINYSRSANINDLEMLAACIYRPVGVGSDYLITSPTYRGDIREKFNDQLLPIRKKLMSTLDPALLHGIYLFFASSKHKIIGLYQEFFPPPKQTSQSTPVDDHSFSWFDIYDDLRGDPKFGGPDKLEDEFLHTVLASIERSKKTMKDLKSKYKI</sequence>
<comment type="caution">
    <text evidence="1">The sequence shown here is derived from an EMBL/GenBank/DDBJ whole genome shotgun (WGS) entry which is preliminary data.</text>
</comment>
<keyword evidence="2" id="KW-1185">Reference proteome</keyword>